<keyword evidence="6" id="KW-0539">Nucleus</keyword>
<comment type="caution">
    <text evidence="9">The sequence shown here is derived from an EMBL/GenBank/DDBJ whole genome shotgun (WGS) entry which is preliminary data.</text>
</comment>
<feature type="domain" description="Brix" evidence="8">
    <location>
        <begin position="85"/>
        <end position="274"/>
    </location>
</feature>
<organism evidence="9 10">
    <name type="scientific">Folsomia candida</name>
    <name type="common">Springtail</name>
    <dbReference type="NCBI Taxonomy" id="158441"/>
    <lineage>
        <taxon>Eukaryota</taxon>
        <taxon>Metazoa</taxon>
        <taxon>Ecdysozoa</taxon>
        <taxon>Arthropoda</taxon>
        <taxon>Hexapoda</taxon>
        <taxon>Collembola</taxon>
        <taxon>Entomobryomorpha</taxon>
        <taxon>Isotomoidea</taxon>
        <taxon>Isotomidae</taxon>
        <taxon>Proisotominae</taxon>
        <taxon>Folsomia</taxon>
    </lineage>
</organism>
<evidence type="ECO:0000256" key="7">
    <source>
        <dbReference type="SAM" id="MobiDB-lite"/>
    </source>
</evidence>
<dbReference type="InterPro" id="IPR007109">
    <property type="entry name" value="Brix"/>
</dbReference>
<protein>
    <recommendedName>
        <fullName evidence="4">Ribosome biogenesis protein BRX1 homolog</fullName>
    </recommendedName>
</protein>
<evidence type="ECO:0000313" key="10">
    <source>
        <dbReference type="Proteomes" id="UP000198287"/>
    </source>
</evidence>
<dbReference type="PANTHER" id="PTHR13634:SF0">
    <property type="entry name" value="RIBOSOME BIOGENESIS PROTEIN BRX1 HOMOLOG"/>
    <property type="match status" value="1"/>
</dbReference>
<evidence type="ECO:0000256" key="5">
    <source>
        <dbReference type="ARBA" id="ARBA00022517"/>
    </source>
</evidence>
<dbReference type="GO" id="GO:0000027">
    <property type="term" value="P:ribosomal large subunit assembly"/>
    <property type="evidence" value="ECO:0007669"/>
    <property type="project" value="TreeGrafter"/>
</dbReference>
<feature type="region of interest" description="Disordered" evidence="7">
    <location>
        <begin position="317"/>
        <end position="337"/>
    </location>
</feature>
<dbReference type="AlphaFoldDB" id="A0A226CTL1"/>
<evidence type="ECO:0000259" key="8">
    <source>
        <dbReference type="PROSITE" id="PS50833"/>
    </source>
</evidence>
<evidence type="ECO:0000256" key="4">
    <source>
        <dbReference type="ARBA" id="ARBA00020522"/>
    </source>
</evidence>
<sequence length="337" mass="39178">MVKVRGKKVNLTPSEHVLKDLVGPKGRRAVQKIKKHPQNHKKNLAAAVEVAELAKKKANEVVLPDSRKSDESNAPLSKGRWTNKQRVLIFGSRGISFRGRHIMDNLRRLMPHTKKESKMDKRDKLFAINEIAEMKNCNKTLFFEGRIKGDIYLWMSNIPDGPSCKFLMENVSTMEELKFTGNCLKGSRALLSFDPTFETAPHYQMMKEMFMQIFGTPYHYPKSQPFIDHVFTFSILDNRVWFRNYQIMEEDGSLVEIGPRFCLNPIRIFEASFNGKTIWSNPHYVTPNKYRSMLKKANAGKYENKLSQKLEYENSRPEFSYKMDPSDEIFSVEPQHE</sequence>
<evidence type="ECO:0000256" key="2">
    <source>
        <dbReference type="ARBA" id="ARBA00004604"/>
    </source>
</evidence>
<dbReference type="GO" id="GO:0019843">
    <property type="term" value="F:rRNA binding"/>
    <property type="evidence" value="ECO:0007669"/>
    <property type="project" value="InterPro"/>
</dbReference>
<dbReference type="InterPro" id="IPR026532">
    <property type="entry name" value="BRX1"/>
</dbReference>
<dbReference type="SUPFAM" id="SSF52954">
    <property type="entry name" value="Class II aaRS ABD-related"/>
    <property type="match status" value="1"/>
</dbReference>
<keyword evidence="10" id="KW-1185">Reference proteome</keyword>
<accession>A0A226CTL1</accession>
<evidence type="ECO:0000256" key="3">
    <source>
        <dbReference type="ARBA" id="ARBA00006369"/>
    </source>
</evidence>
<comment type="function">
    <text evidence="1">Required for biogenesis of the 60S ribosomal subunit.</text>
</comment>
<dbReference type="SMART" id="SM00879">
    <property type="entry name" value="Brix"/>
    <property type="match status" value="1"/>
</dbReference>
<dbReference type="Pfam" id="PF04427">
    <property type="entry name" value="Brix"/>
    <property type="match status" value="1"/>
</dbReference>
<dbReference type="GO" id="GO:0006364">
    <property type="term" value="P:rRNA processing"/>
    <property type="evidence" value="ECO:0007669"/>
    <property type="project" value="InterPro"/>
</dbReference>
<dbReference type="OMA" id="YRHRHLM"/>
<dbReference type="EMBL" id="LNIX01000072">
    <property type="protein sequence ID" value="OXA36795.1"/>
    <property type="molecule type" value="Genomic_DNA"/>
</dbReference>
<evidence type="ECO:0000256" key="6">
    <source>
        <dbReference type="ARBA" id="ARBA00023242"/>
    </source>
</evidence>
<dbReference type="PANTHER" id="PTHR13634">
    <property type="entry name" value="RIBOSOME BIOGENESIS PROTEIN BRIX"/>
    <property type="match status" value="1"/>
</dbReference>
<dbReference type="STRING" id="158441.A0A226CTL1"/>
<proteinExistence type="inferred from homology"/>
<evidence type="ECO:0000313" key="9">
    <source>
        <dbReference type="EMBL" id="OXA36795.1"/>
    </source>
</evidence>
<dbReference type="GO" id="GO:0005730">
    <property type="term" value="C:nucleolus"/>
    <property type="evidence" value="ECO:0007669"/>
    <property type="project" value="UniProtKB-SubCell"/>
</dbReference>
<evidence type="ECO:0000256" key="1">
    <source>
        <dbReference type="ARBA" id="ARBA00003439"/>
    </source>
</evidence>
<keyword evidence="5" id="KW-0690">Ribosome biogenesis</keyword>
<reference evidence="9 10" key="1">
    <citation type="submission" date="2015-12" db="EMBL/GenBank/DDBJ databases">
        <title>The genome of Folsomia candida.</title>
        <authorList>
            <person name="Faddeeva A."/>
            <person name="Derks M.F."/>
            <person name="Anvar Y."/>
            <person name="Smit S."/>
            <person name="Van Straalen N."/>
            <person name="Roelofs D."/>
        </authorList>
    </citation>
    <scope>NUCLEOTIDE SEQUENCE [LARGE SCALE GENOMIC DNA]</scope>
    <source>
        <strain evidence="9 10">VU population</strain>
        <tissue evidence="9">Whole body</tissue>
    </source>
</reference>
<dbReference type="PROSITE" id="PS50833">
    <property type="entry name" value="BRIX"/>
    <property type="match status" value="1"/>
</dbReference>
<dbReference type="OrthoDB" id="1638493at2759"/>
<dbReference type="Proteomes" id="UP000198287">
    <property type="component" value="Unassembled WGS sequence"/>
</dbReference>
<name>A0A226CTL1_FOLCA</name>
<comment type="similarity">
    <text evidence="3">Belongs to the BRX1 family.</text>
</comment>
<comment type="subcellular location">
    <subcellularLocation>
        <location evidence="2">Nucleus</location>
        <location evidence="2">Nucleolus</location>
    </subcellularLocation>
</comment>
<gene>
    <name evidence="9" type="ORF">Fcan01_28433</name>
</gene>